<accession>A0ABQ6LHR4</accession>
<keyword evidence="2" id="KW-1185">Reference proteome</keyword>
<dbReference type="Proteomes" id="UP001165189">
    <property type="component" value="Unassembled WGS sequence"/>
</dbReference>
<gene>
    <name evidence="1" type="ORF">Aory05_001271800</name>
</gene>
<name>A0ABQ6LHR4_ASPOZ</name>
<protein>
    <submittedName>
        <fullName evidence="1">Unnamed protein product</fullName>
    </submittedName>
</protein>
<evidence type="ECO:0000313" key="1">
    <source>
        <dbReference type="EMBL" id="GMG54462.1"/>
    </source>
</evidence>
<reference evidence="1" key="1">
    <citation type="submission" date="2023-04" db="EMBL/GenBank/DDBJ databases">
        <title>Aspergillus oryzae var. brunneus NBRC 4377.</title>
        <authorList>
            <person name="Ichikawa N."/>
            <person name="Sato H."/>
            <person name="Tonouchi N."/>
        </authorList>
    </citation>
    <scope>NUCLEOTIDE SEQUENCE</scope>
    <source>
        <strain evidence="1">NBRC 4377</strain>
    </source>
</reference>
<sequence>MFKRGRSLNAAFPSTSGMEIVTRLSIDPVLTGVNWKNENNCSPHGLQGGVESIRFITFLLMRQRNQLLLHLRSITDRNDVARASIHVVVQDTCNHSADSGKYPSSNAGDVLVLFNEKV</sequence>
<organism evidence="1 2">
    <name type="scientific">Aspergillus oryzae var. brunneus</name>
    <dbReference type="NCBI Taxonomy" id="332754"/>
    <lineage>
        <taxon>Eukaryota</taxon>
        <taxon>Fungi</taxon>
        <taxon>Dikarya</taxon>
        <taxon>Ascomycota</taxon>
        <taxon>Pezizomycotina</taxon>
        <taxon>Eurotiomycetes</taxon>
        <taxon>Eurotiomycetidae</taxon>
        <taxon>Eurotiales</taxon>
        <taxon>Aspergillaceae</taxon>
        <taxon>Aspergillus</taxon>
        <taxon>Aspergillus subgen. Circumdati</taxon>
    </lineage>
</organism>
<proteinExistence type="predicted"/>
<dbReference type="EMBL" id="BSYB01000089">
    <property type="protein sequence ID" value="GMG54462.1"/>
    <property type="molecule type" value="Genomic_DNA"/>
</dbReference>
<comment type="caution">
    <text evidence="1">The sequence shown here is derived from an EMBL/GenBank/DDBJ whole genome shotgun (WGS) entry which is preliminary data.</text>
</comment>
<evidence type="ECO:0000313" key="2">
    <source>
        <dbReference type="Proteomes" id="UP001165189"/>
    </source>
</evidence>